<reference evidence="2" key="1">
    <citation type="submission" date="2019-11" db="EMBL/GenBank/DDBJ databases">
        <title>Characterization of Clostridium perfringens isolates from swine manure treated agricultural soils.</title>
        <authorList>
            <person name="Wushke S.T."/>
        </authorList>
    </citation>
    <scope>NUCLEOTIDE SEQUENCE</scope>
    <source>
        <strain evidence="2">X62</strain>
    </source>
</reference>
<keyword evidence="1" id="KW-0812">Transmembrane</keyword>
<comment type="caution">
    <text evidence="2">The sequence shown here is derived from an EMBL/GenBank/DDBJ whole genome shotgun (WGS) entry which is preliminary data.</text>
</comment>
<organism evidence="2 3">
    <name type="scientific">Clostridium perfringens</name>
    <dbReference type="NCBI Taxonomy" id="1502"/>
    <lineage>
        <taxon>Bacteria</taxon>
        <taxon>Bacillati</taxon>
        <taxon>Bacillota</taxon>
        <taxon>Clostridia</taxon>
        <taxon>Eubacteriales</taxon>
        <taxon>Clostridiaceae</taxon>
        <taxon>Clostridium</taxon>
    </lineage>
</organism>
<dbReference type="Pfam" id="PF12811">
    <property type="entry name" value="BaxI_1"/>
    <property type="match status" value="1"/>
</dbReference>
<evidence type="ECO:0000313" key="3">
    <source>
        <dbReference type="Proteomes" id="UP001288944"/>
    </source>
</evidence>
<accession>A0AAW9KGY8</accession>
<protein>
    <submittedName>
        <fullName evidence="2">Uncharacterized protein</fullName>
    </submittedName>
</protein>
<gene>
    <name evidence="2" type="ORF">GNF83_22805</name>
</gene>
<evidence type="ECO:0000313" key="2">
    <source>
        <dbReference type="EMBL" id="MDZ7543937.1"/>
    </source>
</evidence>
<feature type="transmembrane region" description="Helical" evidence="1">
    <location>
        <begin position="37"/>
        <end position="58"/>
    </location>
</feature>
<keyword evidence="1" id="KW-0472">Membrane</keyword>
<dbReference type="EMBL" id="WNUR01001822">
    <property type="protein sequence ID" value="MDZ7543937.1"/>
    <property type="molecule type" value="Genomic_DNA"/>
</dbReference>
<sequence>MIGRSGNPTLNEKTFEKSGYYNDRETMTIGGTVNKSFMMLALLVGAAVISWAMFFNGYDTYP</sequence>
<evidence type="ECO:0000256" key="1">
    <source>
        <dbReference type="SAM" id="Phobius"/>
    </source>
</evidence>
<name>A0AAW9KGY8_CLOPF</name>
<dbReference type="AlphaFoldDB" id="A0AAW9KGY8"/>
<feature type="non-terminal residue" evidence="2">
    <location>
        <position position="62"/>
    </location>
</feature>
<dbReference type="Proteomes" id="UP001288944">
    <property type="component" value="Unassembled WGS sequence"/>
</dbReference>
<keyword evidence="1" id="KW-1133">Transmembrane helix</keyword>
<proteinExistence type="predicted"/>
<dbReference type="InterPro" id="IPR010539">
    <property type="entry name" value="BaxI_1-like"/>
</dbReference>